<evidence type="ECO:0000313" key="3">
    <source>
        <dbReference type="Proteomes" id="UP000316096"/>
    </source>
</evidence>
<accession>A0A543CF03</accession>
<feature type="region of interest" description="Disordered" evidence="1">
    <location>
        <begin position="136"/>
        <end position="178"/>
    </location>
</feature>
<evidence type="ECO:0000313" key="2">
    <source>
        <dbReference type="EMBL" id="TQL95659.1"/>
    </source>
</evidence>
<name>A0A543CF03_9ACTN</name>
<dbReference type="EMBL" id="VFOZ01000001">
    <property type="protein sequence ID" value="TQL95659.1"/>
    <property type="molecule type" value="Genomic_DNA"/>
</dbReference>
<dbReference type="Proteomes" id="UP000316096">
    <property type="component" value="Unassembled WGS sequence"/>
</dbReference>
<dbReference type="RefSeq" id="WP_246121375.1">
    <property type="nucleotide sequence ID" value="NZ_VFOZ01000001.1"/>
</dbReference>
<dbReference type="AlphaFoldDB" id="A0A543CF03"/>
<sequence length="178" mass="19204">MDIAALVTEATKKSGLIWLSLPGLPYPRAAWHIWHVTEGGEDGTARGAAYVVTGGIEQPLPGLPEAERITVTVRSKDKGARLVSWIAAVAQVEPGSDEWEAVVPPLAKSRLNAPDGEHQTERWAEEAYIIRLTPTGEVPEAPGSLPEDYTGVRPVPSPATTTGRAPFMIGGRRRRPDR</sequence>
<evidence type="ECO:0000256" key="1">
    <source>
        <dbReference type="SAM" id="MobiDB-lite"/>
    </source>
</evidence>
<keyword evidence="3" id="KW-1185">Reference proteome</keyword>
<reference evidence="2 3" key="1">
    <citation type="submission" date="2019-06" db="EMBL/GenBank/DDBJ databases">
        <title>Sequencing the genomes of 1000 actinobacteria strains.</title>
        <authorList>
            <person name="Klenk H.-P."/>
        </authorList>
    </citation>
    <scope>NUCLEOTIDE SEQUENCE [LARGE SCALE GENOMIC DNA]</scope>
    <source>
        <strain evidence="2 3">DSM 102200</strain>
    </source>
</reference>
<gene>
    <name evidence="2" type="ORF">FB559_1167</name>
</gene>
<protein>
    <submittedName>
        <fullName evidence="2">Uncharacterized protein</fullName>
    </submittedName>
</protein>
<organism evidence="2 3">
    <name type="scientific">Actinoallomurus bryophytorum</name>
    <dbReference type="NCBI Taxonomy" id="1490222"/>
    <lineage>
        <taxon>Bacteria</taxon>
        <taxon>Bacillati</taxon>
        <taxon>Actinomycetota</taxon>
        <taxon>Actinomycetes</taxon>
        <taxon>Streptosporangiales</taxon>
        <taxon>Thermomonosporaceae</taxon>
        <taxon>Actinoallomurus</taxon>
    </lineage>
</organism>
<comment type="caution">
    <text evidence="2">The sequence shown here is derived from an EMBL/GenBank/DDBJ whole genome shotgun (WGS) entry which is preliminary data.</text>
</comment>
<proteinExistence type="predicted"/>